<dbReference type="InterPro" id="IPR004846">
    <property type="entry name" value="T2SS/T3SS_dom"/>
</dbReference>
<accession>A0A645AIF3</accession>
<evidence type="ECO:0000313" key="5">
    <source>
        <dbReference type="EMBL" id="MPM53002.1"/>
    </source>
</evidence>
<feature type="domain" description="Type II/III secretion system secretin-like" evidence="4">
    <location>
        <begin position="5"/>
        <end position="152"/>
    </location>
</feature>
<dbReference type="EMBL" id="VSSQ01014126">
    <property type="protein sequence ID" value="MPM53002.1"/>
    <property type="molecule type" value="Genomic_DNA"/>
</dbReference>
<comment type="subcellular location">
    <subcellularLocation>
        <location evidence="1">Membrane</location>
    </subcellularLocation>
</comment>
<dbReference type="AlphaFoldDB" id="A0A645AIF3"/>
<name>A0A645AIF3_9ZZZZ</name>
<reference evidence="5" key="1">
    <citation type="submission" date="2019-08" db="EMBL/GenBank/DDBJ databases">
        <authorList>
            <person name="Kucharzyk K."/>
            <person name="Murdoch R.W."/>
            <person name="Higgins S."/>
            <person name="Loffler F."/>
        </authorList>
    </citation>
    <scope>NUCLEOTIDE SEQUENCE</scope>
</reference>
<dbReference type="PANTHER" id="PTHR30332:SF24">
    <property type="entry name" value="SECRETIN GSPD-RELATED"/>
    <property type="match status" value="1"/>
</dbReference>
<proteinExistence type="predicted"/>
<gene>
    <name evidence="5" type="ORF">SDC9_99766</name>
</gene>
<dbReference type="GO" id="GO:0009306">
    <property type="term" value="P:protein secretion"/>
    <property type="evidence" value="ECO:0007669"/>
    <property type="project" value="InterPro"/>
</dbReference>
<dbReference type="GO" id="GO:0015627">
    <property type="term" value="C:type II protein secretion system complex"/>
    <property type="evidence" value="ECO:0007669"/>
    <property type="project" value="TreeGrafter"/>
</dbReference>
<organism evidence="5">
    <name type="scientific">bioreactor metagenome</name>
    <dbReference type="NCBI Taxonomy" id="1076179"/>
    <lineage>
        <taxon>unclassified sequences</taxon>
        <taxon>metagenomes</taxon>
        <taxon>ecological metagenomes</taxon>
    </lineage>
</organism>
<evidence type="ECO:0000259" key="4">
    <source>
        <dbReference type="Pfam" id="PF00263"/>
    </source>
</evidence>
<keyword evidence="2" id="KW-0732">Signal</keyword>
<evidence type="ECO:0000256" key="3">
    <source>
        <dbReference type="ARBA" id="ARBA00023136"/>
    </source>
</evidence>
<evidence type="ECO:0000256" key="2">
    <source>
        <dbReference type="ARBA" id="ARBA00022729"/>
    </source>
</evidence>
<dbReference type="InterPro" id="IPR050810">
    <property type="entry name" value="Bact_Secretion_Sys_Channel"/>
</dbReference>
<sequence>MTTGELAIQTGSTGTMTQADGMLYAAQVPVKDEGPVINVTPVNSKFKFNLSITPSVTEKASVLDVTVGTISLLGYTSAGAPRTTSYSSTQRIMLGNGRNRFFLGGIEKAQTVRDSAGVPLLKDLPGLGWLFSTERESLKRTQLVVVAECELIQHGTLLAANDLKQIELIRNNAVRKNDEPSYGYRQYLLDPER</sequence>
<dbReference type="GO" id="GO:0016020">
    <property type="term" value="C:membrane"/>
    <property type="evidence" value="ECO:0007669"/>
    <property type="project" value="UniProtKB-SubCell"/>
</dbReference>
<evidence type="ECO:0000256" key="1">
    <source>
        <dbReference type="ARBA" id="ARBA00004370"/>
    </source>
</evidence>
<protein>
    <recommendedName>
        <fullName evidence="4">Type II/III secretion system secretin-like domain-containing protein</fullName>
    </recommendedName>
</protein>
<dbReference type="Pfam" id="PF00263">
    <property type="entry name" value="Secretin"/>
    <property type="match status" value="1"/>
</dbReference>
<dbReference type="PANTHER" id="PTHR30332">
    <property type="entry name" value="PROBABLE GENERAL SECRETION PATHWAY PROTEIN D"/>
    <property type="match status" value="1"/>
</dbReference>
<keyword evidence="3" id="KW-0472">Membrane</keyword>
<comment type="caution">
    <text evidence="5">The sequence shown here is derived from an EMBL/GenBank/DDBJ whole genome shotgun (WGS) entry which is preliminary data.</text>
</comment>